<dbReference type="AlphaFoldDB" id="E0NND0"/>
<name>E0NND0_9FIRM</name>
<dbReference type="HOGENOM" id="CLU_2194482_0_0_9"/>
<protein>
    <submittedName>
        <fullName evidence="1">Uncharacterized protein</fullName>
    </submittedName>
</protein>
<gene>
    <name evidence="1" type="ORF">HMPREF9225_1669</name>
</gene>
<dbReference type="EMBL" id="AEEH01000048">
    <property type="protein sequence ID" value="EFM24803.1"/>
    <property type="molecule type" value="Genomic_DNA"/>
</dbReference>
<keyword evidence="2" id="KW-1185">Reference proteome</keyword>
<dbReference type="Proteomes" id="UP000003280">
    <property type="component" value="Unassembled WGS sequence"/>
</dbReference>
<sequence length="108" mass="12596">MRADIDMAKKKEKKVKTPTYNVTMDDIRGYVKQGYIQGRDEAIKKATDYSIAVPVLALIDGFGFGRVRLERFLDIVYDTYDSIDKEYLNLNDIVKTINEEKKIEIIRR</sequence>
<evidence type="ECO:0000313" key="2">
    <source>
        <dbReference type="Proteomes" id="UP000003280"/>
    </source>
</evidence>
<organism evidence="1 2">
    <name type="scientific">Peptoniphilus duerdenii ATCC BAA-1640</name>
    <dbReference type="NCBI Taxonomy" id="862517"/>
    <lineage>
        <taxon>Bacteria</taxon>
        <taxon>Bacillati</taxon>
        <taxon>Bacillota</taxon>
        <taxon>Tissierellia</taxon>
        <taxon>Tissierellales</taxon>
        <taxon>Peptoniphilaceae</taxon>
        <taxon>Peptoniphilus</taxon>
    </lineage>
</organism>
<accession>E0NND0</accession>
<dbReference type="STRING" id="862517.HMPREF9225_1669"/>
<reference evidence="1 2" key="1">
    <citation type="submission" date="2010-07" db="EMBL/GenBank/DDBJ databases">
        <authorList>
            <person name="Muzny D."/>
            <person name="Qin X."/>
            <person name="Deng J."/>
            <person name="Jiang H."/>
            <person name="Liu Y."/>
            <person name="Qu J."/>
            <person name="Song X.-Z."/>
            <person name="Zhang L."/>
            <person name="Thornton R."/>
            <person name="Coyle M."/>
            <person name="Francisco L."/>
            <person name="Jackson L."/>
            <person name="Javaid M."/>
            <person name="Korchina V."/>
            <person name="Kovar C."/>
            <person name="Mata R."/>
            <person name="Mathew T."/>
            <person name="Ngo R."/>
            <person name="Nguyen L."/>
            <person name="Nguyen N."/>
            <person name="Okwuonu G."/>
            <person name="Ongeri F."/>
            <person name="Pham C."/>
            <person name="Simmons D."/>
            <person name="Wilczek-Boney K."/>
            <person name="Hale W."/>
            <person name="Jakkamsetti A."/>
            <person name="Pham P."/>
            <person name="Ruth R."/>
            <person name="San Lucas F."/>
            <person name="Warren J."/>
            <person name="Zhang J."/>
            <person name="Zhao Z."/>
            <person name="Zhou C."/>
            <person name="Zhu D."/>
            <person name="Lee S."/>
            <person name="Bess C."/>
            <person name="Blankenburg K."/>
            <person name="Forbes L."/>
            <person name="Fu Q."/>
            <person name="Gubbala S."/>
            <person name="Hirani K."/>
            <person name="Jayaseelan J.C."/>
            <person name="Lara F."/>
            <person name="Munidasa M."/>
            <person name="Palculict T."/>
            <person name="Patil S."/>
            <person name="Pu L.-L."/>
            <person name="Saada N."/>
            <person name="Tang L."/>
            <person name="Weissenberger G."/>
            <person name="Zhu Y."/>
            <person name="Hemphill L."/>
            <person name="Shang Y."/>
            <person name="Youmans B."/>
            <person name="Ayvaz T."/>
            <person name="Ross M."/>
            <person name="Santibanez J."/>
            <person name="Aqrawi P."/>
            <person name="Gross S."/>
            <person name="Joshi V."/>
            <person name="Fowler G."/>
            <person name="Nazareth L."/>
            <person name="Reid J."/>
            <person name="Worley K."/>
            <person name="Petrosino J."/>
            <person name="Highlander S."/>
            <person name="Gibbs R."/>
        </authorList>
    </citation>
    <scope>NUCLEOTIDE SEQUENCE [LARGE SCALE GENOMIC DNA]</scope>
    <source>
        <strain evidence="1 2">ATCC BAA-1640</strain>
    </source>
</reference>
<evidence type="ECO:0000313" key="1">
    <source>
        <dbReference type="EMBL" id="EFM24803.1"/>
    </source>
</evidence>
<comment type="caution">
    <text evidence="1">The sequence shown here is derived from an EMBL/GenBank/DDBJ whole genome shotgun (WGS) entry which is preliminary data.</text>
</comment>
<proteinExistence type="predicted"/>